<evidence type="ECO:0000256" key="9">
    <source>
        <dbReference type="ARBA" id="ARBA00023034"/>
    </source>
</evidence>
<accession>A0A9P9JE70</accession>
<evidence type="ECO:0000256" key="1">
    <source>
        <dbReference type="ARBA" id="ARBA00004166"/>
    </source>
</evidence>
<evidence type="ECO:0000256" key="13">
    <source>
        <dbReference type="ARBA" id="ARBA00025569"/>
    </source>
</evidence>
<dbReference type="SUPFAM" id="SSF110296">
    <property type="entry name" value="Oligoxyloglucan reducing end-specific cellobiohydrolase"/>
    <property type="match status" value="3"/>
</dbReference>
<evidence type="ECO:0000313" key="23">
    <source>
        <dbReference type="EMBL" id="KAH7163164.1"/>
    </source>
</evidence>
<organism evidence="23 24">
    <name type="scientific">Dactylonectria estremocensis</name>
    <dbReference type="NCBI Taxonomy" id="1079267"/>
    <lineage>
        <taxon>Eukaryota</taxon>
        <taxon>Fungi</taxon>
        <taxon>Dikarya</taxon>
        <taxon>Ascomycota</taxon>
        <taxon>Pezizomycotina</taxon>
        <taxon>Sordariomycetes</taxon>
        <taxon>Hypocreomycetidae</taxon>
        <taxon>Hypocreales</taxon>
        <taxon>Nectriaceae</taxon>
        <taxon>Dactylonectria</taxon>
    </lineage>
</organism>
<evidence type="ECO:0000256" key="6">
    <source>
        <dbReference type="ARBA" id="ARBA00022737"/>
    </source>
</evidence>
<feature type="transmembrane region" description="Helical" evidence="20">
    <location>
        <begin position="1434"/>
        <end position="1455"/>
    </location>
</feature>
<reference evidence="23" key="1">
    <citation type="journal article" date="2021" name="Nat. Commun.">
        <title>Genetic determinants of endophytism in the Arabidopsis root mycobiome.</title>
        <authorList>
            <person name="Mesny F."/>
            <person name="Miyauchi S."/>
            <person name="Thiergart T."/>
            <person name="Pickel B."/>
            <person name="Atanasova L."/>
            <person name="Karlsson M."/>
            <person name="Huettel B."/>
            <person name="Barry K.W."/>
            <person name="Haridas S."/>
            <person name="Chen C."/>
            <person name="Bauer D."/>
            <person name="Andreopoulos W."/>
            <person name="Pangilinan J."/>
            <person name="LaButti K."/>
            <person name="Riley R."/>
            <person name="Lipzen A."/>
            <person name="Clum A."/>
            <person name="Drula E."/>
            <person name="Henrissat B."/>
            <person name="Kohler A."/>
            <person name="Grigoriev I.V."/>
            <person name="Martin F.M."/>
            <person name="Hacquard S."/>
        </authorList>
    </citation>
    <scope>NUCLEOTIDE SEQUENCE</scope>
    <source>
        <strain evidence="23">MPI-CAGE-AT-0021</strain>
    </source>
</reference>
<evidence type="ECO:0000256" key="5">
    <source>
        <dbReference type="ARBA" id="ARBA00022692"/>
    </source>
</evidence>
<dbReference type="InterPro" id="IPR031777">
    <property type="entry name" value="Sortilin_C"/>
</dbReference>
<keyword evidence="10 20" id="KW-0472">Membrane</keyword>
<dbReference type="Pfam" id="PF15902">
    <property type="entry name" value="Sortilin-Vps10"/>
    <property type="match status" value="2"/>
</dbReference>
<keyword evidence="5 20" id="KW-0812">Transmembrane</keyword>
<dbReference type="PANTHER" id="PTHR12106:SF27">
    <property type="entry name" value="SORTILIN-RELATED RECEPTOR"/>
    <property type="match status" value="1"/>
</dbReference>
<dbReference type="OrthoDB" id="443634at2759"/>
<keyword evidence="4" id="KW-0813">Transport</keyword>
<dbReference type="Pfam" id="PF15901">
    <property type="entry name" value="Sortilin_C"/>
    <property type="match status" value="2"/>
</dbReference>
<evidence type="ECO:0000313" key="24">
    <source>
        <dbReference type="Proteomes" id="UP000717696"/>
    </source>
</evidence>
<gene>
    <name evidence="23" type="ORF">B0J13DRAFT_464666</name>
</gene>
<feature type="compositionally biased region" description="Acidic residues" evidence="19">
    <location>
        <begin position="1498"/>
        <end position="1515"/>
    </location>
</feature>
<dbReference type="GO" id="GO:0006623">
    <property type="term" value="P:protein targeting to vacuole"/>
    <property type="evidence" value="ECO:0007669"/>
    <property type="project" value="TreeGrafter"/>
</dbReference>
<dbReference type="GO" id="GO:0006895">
    <property type="term" value="P:Golgi to endosome transport"/>
    <property type="evidence" value="ECO:0007669"/>
    <property type="project" value="TreeGrafter"/>
</dbReference>
<dbReference type="InterPro" id="IPR015943">
    <property type="entry name" value="WD40/YVTN_repeat-like_dom_sf"/>
</dbReference>
<dbReference type="GO" id="GO:0005829">
    <property type="term" value="C:cytosol"/>
    <property type="evidence" value="ECO:0007669"/>
    <property type="project" value="GOC"/>
</dbReference>
<dbReference type="GO" id="GO:0006896">
    <property type="term" value="P:Golgi to vacuole transport"/>
    <property type="evidence" value="ECO:0007669"/>
    <property type="project" value="TreeGrafter"/>
</dbReference>
<name>A0A9P9JE70_9HYPO</name>
<feature type="chain" id="PRO_5040287874" description="Vacuolar protein sorting/targeting protein 10" evidence="21">
    <location>
        <begin position="27"/>
        <end position="1515"/>
    </location>
</feature>
<evidence type="ECO:0000256" key="20">
    <source>
        <dbReference type="SAM" id="Phobius"/>
    </source>
</evidence>
<dbReference type="GO" id="GO:0005794">
    <property type="term" value="C:Golgi apparatus"/>
    <property type="evidence" value="ECO:0007669"/>
    <property type="project" value="UniProtKB-SubCell"/>
</dbReference>
<comment type="function">
    <text evidence="13">Functions as a sorting receptor in the Golgi compartment required for the intracellular sorting and delivery of soluble vacuolar proteins, like carboxypeptidase Y (CPY) and proteinase A. Executes multiple rounds of sorting by cycling between the late Golgi and a prevacuolar endosome-like compartment.</text>
</comment>
<dbReference type="InterPro" id="IPR050310">
    <property type="entry name" value="VPS10-sortilin"/>
</dbReference>
<evidence type="ECO:0000256" key="11">
    <source>
        <dbReference type="ARBA" id="ARBA00023170"/>
    </source>
</evidence>
<comment type="subcellular location">
    <subcellularLocation>
        <location evidence="1">Golgi apparatus</location>
        <location evidence="1">trans-Golgi network membrane</location>
        <topology evidence="1">Multi-pass membrane protein</topology>
    </subcellularLocation>
    <subcellularLocation>
        <location evidence="2">Prevacuolar compartment membrane</location>
        <topology evidence="2">Multi-pass membrane protein</topology>
    </subcellularLocation>
</comment>
<dbReference type="EMBL" id="JAGMUU010000001">
    <property type="protein sequence ID" value="KAH7163164.1"/>
    <property type="molecule type" value="Genomic_DNA"/>
</dbReference>
<feature type="region of interest" description="Disordered" evidence="19">
    <location>
        <begin position="662"/>
        <end position="704"/>
    </location>
</feature>
<evidence type="ECO:0000256" key="7">
    <source>
        <dbReference type="ARBA" id="ARBA00022927"/>
    </source>
</evidence>
<keyword evidence="21" id="KW-0732">Signal</keyword>
<sequence length="1515" mass="168078">MRFAGRAAAASWHILVLSLFWTTVLAKEDAPGLKVTTLEHPPVGINYFEDSDVIVFHDVAENNIYRSDNAGVEWKRVADVPEGASALMVMHPFDSKTAFVLTTAKTHYKTTDQGKSWTEFKSGSLASAFQPEILVFHAGDPNRIIFNGMNCDGIFCDEEATYTLDGFKSVQQLRSSTAGCWWAKSTTSFTTGQKDLDNSRTMCIIADQLSFFKEDQRLYISDSFFAIEGGTYQQFEPNMNTNKGVSGVVNLAAVKKFILVASTSPNSDEMALYISDDTVHWHRAMFPADDSHDHSHQINQEAYTVLESTDYSLQVDVMTSHPSNPVGVIFTSNSNGTFFTENVPYTNRNANGRVDFEKISGIQGIFLVNVVENGKEVEKSGAEKIIITKMTFDDGRTFESIKSGEETIHLHSITQLDNIGRVFSSPAPGLIMGNGNTGASLGNFIDSNLFVSDNAGVTWTKALDGPHKYEFGDSGSILIAIKDSVNEDVDQFSYSLDHGDKWTNVSLPDSLAIKPDLLTTTQDSTSLKFLLLGEKDKTYYMISIDFSTLGKRTCEKKDKEDWYARVDDKGKPTCLMGHKQTYNRRKKTADCFVNSDFKDPVPETEDCDCTDTDFECDYNFQRDPEDQSVCKQAGRIPIPDGSCKKGSEGTFKGSSGWRLIPGNTCKRTKGSQKDDPVERKCSDGVGSGGGGDQSPGAPASGEISHKKVDFGSKFDDFQKVYLDRSDSSVGSDETVIVRPVNTVDSTADHLWRTTDHGKTWNPILEKEGIVGIYPHDYFKDVIFFTTSDDKVIYTIDRGQSFHSFKGPTKADRGHALSFHPDKKDWIIWVGETCDDVSGNKDCFLEASISTDRGDNWKTMLRYVIRCEFTGHPAYKFRPLKQIVCLTRQEENNESPKTIMSSDDFFDEDKKAFNGSIENFATMSEFILIAQKEGGEGELQALASVDGKHFEAAQFPYNFHDTHRSSYTVLDSSYHAINLFVATKSGEGRELGSIIKSNSNGTTYVLSASNINSNSEGYVDFEKVAGLEGVTLINVVTNPDKDSTKELQTQISHNDNAEWGFLPPPKKDADGKSYKCSSSSGDKKCALHLHNYSERDDKRKTFAASTAVNLLFGVGNVGSKLGEFKDADTFMTADGGISWKCVKKGHWTWQYGDQGGVIVLVQRATHGNGAKTKIVSYSTDEGQTWTDYEFAGEEVTVLDITTVSSGASRNFLLWCKSDKGNLFSVNLDFSGLTDKACEYIEGSEESDYDLWSPAHPFQDDNCVFGHVATYLRKKTGRKCYNKENLKRLHDYSNCECTRSDYECDYNYQLDNHGQCHDVPGLSPLTGQEWCKQNPNATTWFEPTGYRRLPMTTCAGGKEWDKTSAEHACDGYEDEFERRHRTSGWVIFFSIVMTACVAGAIGWYVYNNWNSSFGQIRLGDSSSTFDSDQPWIKYPVIAISALAAVVVSLPLVATSLWRTASGAYERVSSGSSGGSWFSGGGTRRFTTRDSFARGRGDYATVDDDEGELLGEESDEEV</sequence>
<evidence type="ECO:0000256" key="4">
    <source>
        <dbReference type="ARBA" id="ARBA00022448"/>
    </source>
</evidence>
<evidence type="ECO:0000259" key="22">
    <source>
        <dbReference type="SMART" id="SM00602"/>
    </source>
</evidence>
<dbReference type="SMART" id="SM00602">
    <property type="entry name" value="VPS10"/>
    <property type="match status" value="2"/>
</dbReference>
<keyword evidence="7" id="KW-0653">Protein transport</keyword>
<dbReference type="Proteomes" id="UP000717696">
    <property type="component" value="Unassembled WGS sequence"/>
</dbReference>
<feature type="compositionally biased region" description="Basic and acidic residues" evidence="19">
    <location>
        <begin position="671"/>
        <end position="682"/>
    </location>
</feature>
<keyword evidence="6" id="KW-0677">Repeat</keyword>
<keyword evidence="24" id="KW-1185">Reference proteome</keyword>
<evidence type="ECO:0000256" key="3">
    <source>
        <dbReference type="ARBA" id="ARBA00015369"/>
    </source>
</evidence>
<dbReference type="PANTHER" id="PTHR12106">
    <property type="entry name" value="SORTILIN RELATED"/>
    <property type="match status" value="1"/>
</dbReference>
<evidence type="ECO:0000256" key="10">
    <source>
        <dbReference type="ARBA" id="ARBA00023136"/>
    </source>
</evidence>
<protein>
    <recommendedName>
        <fullName evidence="3">Vacuolar protein sorting/targeting protein 10</fullName>
    </recommendedName>
    <alternativeName>
        <fullName evidence="15">Carboxypeptidase Y receptor</fullName>
    </alternativeName>
    <alternativeName>
        <fullName evidence="14 16">Sortilin VPS10</fullName>
    </alternativeName>
    <alternativeName>
        <fullName evidence="17 18">Vacuolar carboxypeptidase Sorting receptor VPS10</fullName>
    </alternativeName>
</protein>
<keyword evidence="11" id="KW-0675">Receptor</keyword>
<proteinExistence type="predicted"/>
<evidence type="ECO:0000256" key="14">
    <source>
        <dbReference type="ARBA" id="ARBA00031250"/>
    </source>
</evidence>
<feature type="transmembrane region" description="Helical" evidence="20">
    <location>
        <begin position="1383"/>
        <end position="1404"/>
    </location>
</feature>
<dbReference type="Gene3D" id="2.10.70.80">
    <property type="match status" value="2"/>
</dbReference>
<dbReference type="Gene3D" id="3.30.60.270">
    <property type="match status" value="2"/>
</dbReference>
<evidence type="ECO:0000256" key="19">
    <source>
        <dbReference type="SAM" id="MobiDB-lite"/>
    </source>
</evidence>
<evidence type="ECO:0000256" key="17">
    <source>
        <dbReference type="ARBA" id="ARBA00032705"/>
    </source>
</evidence>
<feature type="domain" description="VPS10" evidence="22">
    <location>
        <begin position="733"/>
        <end position="1372"/>
    </location>
</feature>
<feature type="domain" description="VPS10" evidence="22">
    <location>
        <begin position="53"/>
        <end position="680"/>
    </location>
</feature>
<comment type="caution">
    <text evidence="23">The sequence shown here is derived from an EMBL/GenBank/DDBJ whole genome shotgun (WGS) entry which is preliminary data.</text>
</comment>
<dbReference type="Gene3D" id="2.130.10.10">
    <property type="entry name" value="YVTN repeat-like/Quinoprotein amine dehydrogenase"/>
    <property type="match status" value="3"/>
</dbReference>
<keyword evidence="8 20" id="KW-1133">Transmembrane helix</keyword>
<evidence type="ECO:0000256" key="8">
    <source>
        <dbReference type="ARBA" id="ARBA00022989"/>
    </source>
</evidence>
<evidence type="ECO:0000256" key="15">
    <source>
        <dbReference type="ARBA" id="ARBA00031354"/>
    </source>
</evidence>
<keyword evidence="9" id="KW-0333">Golgi apparatus</keyword>
<feature type="region of interest" description="Disordered" evidence="19">
    <location>
        <begin position="1494"/>
        <end position="1515"/>
    </location>
</feature>
<dbReference type="InterPro" id="IPR006581">
    <property type="entry name" value="VPS10"/>
</dbReference>
<dbReference type="InterPro" id="IPR031778">
    <property type="entry name" value="Sortilin_N"/>
</dbReference>
<evidence type="ECO:0000256" key="2">
    <source>
        <dbReference type="ARBA" id="ARBA00004488"/>
    </source>
</evidence>
<evidence type="ECO:0000256" key="21">
    <source>
        <dbReference type="SAM" id="SignalP"/>
    </source>
</evidence>
<evidence type="ECO:0000256" key="12">
    <source>
        <dbReference type="ARBA" id="ARBA00023180"/>
    </source>
</evidence>
<dbReference type="GO" id="GO:0016020">
    <property type="term" value="C:membrane"/>
    <property type="evidence" value="ECO:0007669"/>
    <property type="project" value="InterPro"/>
</dbReference>
<evidence type="ECO:0000256" key="16">
    <source>
        <dbReference type="ARBA" id="ARBA00031902"/>
    </source>
</evidence>
<evidence type="ECO:0000256" key="18">
    <source>
        <dbReference type="ARBA" id="ARBA00032910"/>
    </source>
</evidence>
<keyword evidence="12" id="KW-0325">Glycoprotein</keyword>
<dbReference type="CDD" id="cd15482">
    <property type="entry name" value="Sialidase_non-viral"/>
    <property type="match status" value="1"/>
</dbReference>
<feature type="signal peptide" evidence="21">
    <location>
        <begin position="1"/>
        <end position="26"/>
    </location>
</feature>
<dbReference type="FunFam" id="3.30.60.270:FF:000005">
    <property type="entry name" value="Sortilin"/>
    <property type="match status" value="2"/>
</dbReference>